<reference evidence="1 2" key="1">
    <citation type="submission" date="2021-03" db="EMBL/GenBank/DDBJ databases">
        <title>Sequencing the genomes of 1000 actinobacteria strains.</title>
        <authorList>
            <person name="Klenk H.-P."/>
        </authorList>
    </citation>
    <scope>NUCLEOTIDE SEQUENCE [LARGE SCALE GENOMIC DNA]</scope>
    <source>
        <strain evidence="1 2">DSM 18824</strain>
    </source>
</reference>
<name>A0ABS4UN87_9ACTN</name>
<gene>
    <name evidence="1" type="ORF">JOF29_004183</name>
</gene>
<evidence type="ECO:0000313" key="1">
    <source>
        <dbReference type="EMBL" id="MBP2353100.1"/>
    </source>
</evidence>
<sequence>MFDHDALGGVFRDDSPFTLGDREQTRNLLTAAGSSGATFTAAREPIYSGGDVTGVTFPVCRFAGGPVDAQAKANLRRSMTTCES</sequence>
<dbReference type="RefSeq" id="WP_209695754.1">
    <property type="nucleotide sequence ID" value="NZ_BAAAVU010000006.1"/>
</dbReference>
<proteinExistence type="predicted"/>
<dbReference type="Proteomes" id="UP000755585">
    <property type="component" value="Unassembled WGS sequence"/>
</dbReference>
<protein>
    <submittedName>
        <fullName evidence="1">Uncharacterized protein</fullName>
    </submittedName>
</protein>
<keyword evidence="2" id="KW-1185">Reference proteome</keyword>
<dbReference type="EMBL" id="JAGINT010000001">
    <property type="protein sequence ID" value="MBP2353100.1"/>
    <property type="molecule type" value="Genomic_DNA"/>
</dbReference>
<accession>A0ABS4UN87</accession>
<comment type="caution">
    <text evidence="1">The sequence shown here is derived from an EMBL/GenBank/DDBJ whole genome shotgun (WGS) entry which is preliminary data.</text>
</comment>
<evidence type="ECO:0000313" key="2">
    <source>
        <dbReference type="Proteomes" id="UP000755585"/>
    </source>
</evidence>
<organism evidence="1 2">
    <name type="scientific">Kribbella aluminosa</name>
    <dbReference type="NCBI Taxonomy" id="416017"/>
    <lineage>
        <taxon>Bacteria</taxon>
        <taxon>Bacillati</taxon>
        <taxon>Actinomycetota</taxon>
        <taxon>Actinomycetes</taxon>
        <taxon>Propionibacteriales</taxon>
        <taxon>Kribbellaceae</taxon>
        <taxon>Kribbella</taxon>
    </lineage>
</organism>